<keyword evidence="1 4" id="KW-0808">Transferase</keyword>
<evidence type="ECO:0000313" key="5">
    <source>
        <dbReference type="Proteomes" id="UP000064921"/>
    </source>
</evidence>
<dbReference type="PANTHER" id="PTHR43877:SF2">
    <property type="entry name" value="AMINOALKYLPHOSPHONATE N-ACETYLTRANSFERASE-RELATED"/>
    <property type="match status" value="1"/>
</dbReference>
<name>A0A0U3PN66_9HYPH</name>
<proteinExistence type="predicted"/>
<dbReference type="STRING" id="121719.APZ00_18025"/>
<dbReference type="Pfam" id="PF00583">
    <property type="entry name" value="Acetyltransf_1"/>
    <property type="match status" value="1"/>
</dbReference>
<dbReference type="Proteomes" id="UP000064921">
    <property type="component" value="Chromosome"/>
</dbReference>
<dbReference type="PROSITE" id="PS51186">
    <property type="entry name" value="GNAT"/>
    <property type="match status" value="1"/>
</dbReference>
<evidence type="ECO:0000313" key="4">
    <source>
        <dbReference type="EMBL" id="ALV28717.1"/>
    </source>
</evidence>
<dbReference type="InterPro" id="IPR050832">
    <property type="entry name" value="Bact_Acetyltransf"/>
</dbReference>
<sequence length="145" mass="16167">MITSPKPVIDTFTEGDRHRVVTLWGECGLTRPWNDPDKDIDRKVADSPWGFIVLRLGNAIIGSAMFGYDGHRGSVNYLSVHPAHRGKGYARLLMQHGEALLLARGCPKINLLVRTGNEEVTGLYRQLGYVPDDVVELGKRLIKDD</sequence>
<keyword evidence="2" id="KW-0012">Acyltransferase</keyword>
<dbReference type="Gene3D" id="3.40.630.30">
    <property type="match status" value="1"/>
</dbReference>
<dbReference type="KEGG" id="pphr:APZ00_18025"/>
<evidence type="ECO:0000256" key="2">
    <source>
        <dbReference type="ARBA" id="ARBA00023315"/>
    </source>
</evidence>
<evidence type="ECO:0000256" key="1">
    <source>
        <dbReference type="ARBA" id="ARBA00022679"/>
    </source>
</evidence>
<gene>
    <name evidence="4" type="ORF">APZ00_18025</name>
</gene>
<dbReference type="RefSeq" id="WP_058899746.1">
    <property type="nucleotide sequence ID" value="NZ_CP013068.1"/>
</dbReference>
<feature type="domain" description="N-acetyltransferase" evidence="3">
    <location>
        <begin position="7"/>
        <end position="145"/>
    </location>
</feature>
<keyword evidence="5" id="KW-1185">Reference proteome</keyword>
<dbReference type="EMBL" id="CP013068">
    <property type="protein sequence ID" value="ALV28717.1"/>
    <property type="molecule type" value="Genomic_DNA"/>
</dbReference>
<dbReference type="NCBIfam" id="NF002959">
    <property type="entry name" value="PRK03624.1"/>
    <property type="match status" value="1"/>
</dbReference>
<dbReference type="GO" id="GO:0016747">
    <property type="term" value="F:acyltransferase activity, transferring groups other than amino-acyl groups"/>
    <property type="evidence" value="ECO:0007669"/>
    <property type="project" value="InterPro"/>
</dbReference>
<protein>
    <submittedName>
        <fullName evidence="4">Acetyltransferase</fullName>
    </submittedName>
</protein>
<reference evidence="4 5" key="1">
    <citation type="submission" date="2015-10" db="EMBL/GenBank/DDBJ databases">
        <title>The world's first case of liver abscess caused by Pannonibacter phragmitetus.</title>
        <authorList>
            <person name="Ming D."/>
            <person name="Wang M."/>
            <person name="Zhou Y."/>
            <person name="Jiang T."/>
            <person name="Hu S."/>
        </authorList>
    </citation>
    <scope>NUCLEOTIDE SEQUENCE [LARGE SCALE GENOMIC DNA]</scope>
    <source>
        <strain evidence="4 5">31801</strain>
    </source>
</reference>
<organism evidence="4 5">
    <name type="scientific">Pannonibacter phragmitetus</name>
    <dbReference type="NCBI Taxonomy" id="121719"/>
    <lineage>
        <taxon>Bacteria</taxon>
        <taxon>Pseudomonadati</taxon>
        <taxon>Pseudomonadota</taxon>
        <taxon>Alphaproteobacteria</taxon>
        <taxon>Hyphomicrobiales</taxon>
        <taxon>Stappiaceae</taxon>
        <taxon>Pannonibacter</taxon>
    </lineage>
</organism>
<dbReference type="CDD" id="cd04301">
    <property type="entry name" value="NAT_SF"/>
    <property type="match status" value="1"/>
</dbReference>
<evidence type="ECO:0000259" key="3">
    <source>
        <dbReference type="PROSITE" id="PS51186"/>
    </source>
</evidence>
<dbReference type="InterPro" id="IPR000182">
    <property type="entry name" value="GNAT_dom"/>
</dbReference>
<dbReference type="InterPro" id="IPR016181">
    <property type="entry name" value="Acyl_CoA_acyltransferase"/>
</dbReference>
<dbReference type="PANTHER" id="PTHR43877">
    <property type="entry name" value="AMINOALKYLPHOSPHONATE N-ACETYLTRANSFERASE-RELATED-RELATED"/>
    <property type="match status" value="1"/>
</dbReference>
<dbReference type="AlphaFoldDB" id="A0A0U3PN66"/>
<accession>A0A0U3PN66</accession>
<dbReference type="SUPFAM" id="SSF55729">
    <property type="entry name" value="Acyl-CoA N-acyltransferases (Nat)"/>
    <property type="match status" value="1"/>
</dbReference>